<evidence type="ECO:0000256" key="1">
    <source>
        <dbReference type="SAM" id="MobiDB-lite"/>
    </source>
</evidence>
<dbReference type="Proteomes" id="UP000486602">
    <property type="component" value="Unassembled WGS sequence"/>
</dbReference>
<feature type="compositionally biased region" description="Basic and acidic residues" evidence="1">
    <location>
        <begin position="322"/>
        <end position="358"/>
    </location>
</feature>
<reference evidence="2 3" key="1">
    <citation type="submission" date="2020-02" db="EMBL/GenBank/DDBJ databases">
        <title>Out from the shadows clarifying the taxonomy of the family Cryomorphaceae and related taxa by utilizing the GTDB taxonomic framework.</title>
        <authorList>
            <person name="Bowman J.P."/>
        </authorList>
    </citation>
    <scope>NUCLEOTIDE SEQUENCE [LARGE SCALE GENOMIC DNA]</scope>
    <source>
        <strain evidence="2 3">QSSC 1-22</strain>
    </source>
</reference>
<evidence type="ECO:0000313" key="3">
    <source>
        <dbReference type="Proteomes" id="UP000486602"/>
    </source>
</evidence>
<keyword evidence="3" id="KW-1185">Reference proteome</keyword>
<accession>A0A7K3WUK4</accession>
<name>A0A7K3WUK4_9FLAO</name>
<sequence>MIKTLLFGLNVFGFLLIGFFQKSEVIITHTPPEKLKPGQEAVVTVEIDKSTVSGFAKYQITLGDGLTAEMVESAGASFTFNDQKAKFIWMALPDAKKFTIKYRIIADKTALGNLSLDSRFSYIYENERKNYDLPDHKIAVGEASALAANQIKSSIQDKASNKSATIVSDRQITSVGINQWKVDLTIQKSGLQGFAKIEENIPNGYTVIDLKSSSAVFSLDDTKVKYIWYDIPENETVTVSYKMLPVIAMDATTPKIDGYFSYLKDEETITIPIGETTPEIAQDEEILAANPDTSSAIITDAKSIDNEEDIADITVPAINENPKSEDIPKTEKSTAVDKKPEPKPEPKPKAEETPKPETKQPASQNATADNSTNKGRTDANIVNVPEPETGVYYRVQIAAGKNNLKTDLFAKLYNFSEGYKLENMDGLFKYTTGYHQVYKAARDGRVRITAKYDKFKGPFVTAYNDGERITVQEALMITSQKWFQ</sequence>
<feature type="compositionally biased region" description="Polar residues" evidence="1">
    <location>
        <begin position="360"/>
        <end position="374"/>
    </location>
</feature>
<gene>
    <name evidence="2" type="ORF">G3O08_16910</name>
</gene>
<dbReference type="AlphaFoldDB" id="A0A7K3WUK4"/>
<protein>
    <recommendedName>
        <fullName evidence="4">SPOR domain-containing protein</fullName>
    </recommendedName>
</protein>
<dbReference type="EMBL" id="JAAGVY010000043">
    <property type="protein sequence ID" value="NEN25184.1"/>
    <property type="molecule type" value="Genomic_DNA"/>
</dbReference>
<comment type="caution">
    <text evidence="2">The sequence shown here is derived from an EMBL/GenBank/DDBJ whole genome shotgun (WGS) entry which is preliminary data.</text>
</comment>
<proteinExistence type="predicted"/>
<feature type="region of interest" description="Disordered" evidence="1">
    <location>
        <begin position="314"/>
        <end position="383"/>
    </location>
</feature>
<evidence type="ECO:0008006" key="4">
    <source>
        <dbReference type="Google" id="ProtNLM"/>
    </source>
</evidence>
<organism evidence="2 3">
    <name type="scientific">Cryomorpha ignava</name>
    <dbReference type="NCBI Taxonomy" id="101383"/>
    <lineage>
        <taxon>Bacteria</taxon>
        <taxon>Pseudomonadati</taxon>
        <taxon>Bacteroidota</taxon>
        <taxon>Flavobacteriia</taxon>
        <taxon>Flavobacteriales</taxon>
        <taxon>Cryomorphaceae</taxon>
        <taxon>Cryomorpha</taxon>
    </lineage>
</organism>
<evidence type="ECO:0000313" key="2">
    <source>
        <dbReference type="EMBL" id="NEN25184.1"/>
    </source>
</evidence>
<dbReference type="RefSeq" id="WP_163286641.1">
    <property type="nucleotide sequence ID" value="NZ_JAAGVY010000043.1"/>
</dbReference>